<organism evidence="1 2">
    <name type="scientific">Orchesella dallaii</name>
    <dbReference type="NCBI Taxonomy" id="48710"/>
    <lineage>
        <taxon>Eukaryota</taxon>
        <taxon>Metazoa</taxon>
        <taxon>Ecdysozoa</taxon>
        <taxon>Arthropoda</taxon>
        <taxon>Hexapoda</taxon>
        <taxon>Collembola</taxon>
        <taxon>Entomobryomorpha</taxon>
        <taxon>Entomobryoidea</taxon>
        <taxon>Orchesellidae</taxon>
        <taxon>Orchesellinae</taxon>
        <taxon>Orchesella</taxon>
    </lineage>
</organism>
<protein>
    <submittedName>
        <fullName evidence="1">Uncharacterized protein</fullName>
    </submittedName>
</protein>
<accession>A0ABP1R288</accession>
<dbReference type="Proteomes" id="UP001642540">
    <property type="component" value="Unassembled WGS sequence"/>
</dbReference>
<gene>
    <name evidence="1" type="ORF">ODALV1_LOCUS17847</name>
</gene>
<evidence type="ECO:0000313" key="2">
    <source>
        <dbReference type="Proteomes" id="UP001642540"/>
    </source>
</evidence>
<proteinExistence type="predicted"/>
<dbReference type="EMBL" id="CAXLJM020000056">
    <property type="protein sequence ID" value="CAL8117766.1"/>
    <property type="molecule type" value="Genomic_DNA"/>
</dbReference>
<comment type="caution">
    <text evidence="1">The sequence shown here is derived from an EMBL/GenBank/DDBJ whole genome shotgun (WGS) entry which is preliminary data.</text>
</comment>
<keyword evidence="2" id="KW-1185">Reference proteome</keyword>
<reference evidence="1 2" key="1">
    <citation type="submission" date="2024-08" db="EMBL/GenBank/DDBJ databases">
        <authorList>
            <person name="Cucini C."/>
            <person name="Frati F."/>
        </authorList>
    </citation>
    <scope>NUCLEOTIDE SEQUENCE [LARGE SCALE GENOMIC DNA]</scope>
</reference>
<name>A0ABP1R288_9HEXA</name>
<evidence type="ECO:0000313" key="1">
    <source>
        <dbReference type="EMBL" id="CAL8117766.1"/>
    </source>
</evidence>
<feature type="non-terminal residue" evidence="1">
    <location>
        <position position="1"/>
    </location>
</feature>
<sequence>STDCDSESGFYRSKDQCTACVQAHNCVYIVNGNRGICITKFQSRTIERIGRKSSDFKIWHPIASKKKAFLTAKQCQDGS</sequence>